<proteinExistence type="inferred from homology"/>
<evidence type="ECO:0000259" key="4">
    <source>
        <dbReference type="Pfam" id="PF13458"/>
    </source>
</evidence>
<comment type="similarity">
    <text evidence="1">Belongs to the leucine-binding protein family.</text>
</comment>
<accession>A0A8J3NNE6</accession>
<sequence>MTPLRLACSVAAVALLATGCTAPEPPPGPVVVGMLAPLSGPSSDTGADAVRGAELAAAVVNDTYPELPVPLGPGTGLPGLRGATLTLVTADTGGRPEPAIGAITSIADSRHPVGLVSAESAAVTGALSSQAQRLRVPLIDAGSTADYLTELGADWYFRTGPSDSQLAESAFALLGRAPDTREDAVTLVTESGEDGAVATRQLRELAERSGATVSGQLEVPSDKPDAEALAASLGGGPARVVFAWARTVPAATAVAAAVARGEAGVTLFGLGEGFRALKQPGAQDPGLLRAVPWSAEFAGRSPVAQQIAELYRQRFGRPMTGAAVDAFTAVLTLAAAIDVAASDDTAAIRTALRQTTQPAAGLIVPWNGVRFGPDGQNVLAAAVVEQWQDRSYRLVYPVELATGPARWHRRDRAP</sequence>
<protein>
    <recommendedName>
        <fullName evidence="4">Leucine-binding protein domain-containing protein</fullName>
    </recommendedName>
</protein>
<dbReference type="Proteomes" id="UP000601223">
    <property type="component" value="Unassembled WGS sequence"/>
</dbReference>
<dbReference type="SUPFAM" id="SSF53822">
    <property type="entry name" value="Periplasmic binding protein-like I"/>
    <property type="match status" value="1"/>
</dbReference>
<evidence type="ECO:0000313" key="6">
    <source>
        <dbReference type="Proteomes" id="UP000601223"/>
    </source>
</evidence>
<feature type="domain" description="Leucine-binding protein" evidence="4">
    <location>
        <begin position="29"/>
        <end position="385"/>
    </location>
</feature>
<dbReference type="InterPro" id="IPR028081">
    <property type="entry name" value="Leu-bd"/>
</dbReference>
<name>A0A8J3NNE6_9ACTN</name>
<gene>
    <name evidence="5" type="ORF">Cba03nite_73570</name>
</gene>
<feature type="signal peptide" evidence="3">
    <location>
        <begin position="1"/>
        <end position="22"/>
    </location>
</feature>
<dbReference type="RefSeq" id="WP_203756678.1">
    <property type="nucleotide sequence ID" value="NZ_BONF01000056.1"/>
</dbReference>
<evidence type="ECO:0000256" key="2">
    <source>
        <dbReference type="ARBA" id="ARBA00022729"/>
    </source>
</evidence>
<evidence type="ECO:0000313" key="5">
    <source>
        <dbReference type="EMBL" id="GIF86008.1"/>
    </source>
</evidence>
<dbReference type="Pfam" id="PF13458">
    <property type="entry name" value="Peripla_BP_6"/>
    <property type="match status" value="1"/>
</dbReference>
<evidence type="ECO:0000256" key="1">
    <source>
        <dbReference type="ARBA" id="ARBA00010062"/>
    </source>
</evidence>
<dbReference type="PROSITE" id="PS51257">
    <property type="entry name" value="PROKAR_LIPOPROTEIN"/>
    <property type="match status" value="1"/>
</dbReference>
<keyword evidence="6" id="KW-1185">Reference proteome</keyword>
<dbReference type="EMBL" id="BONF01000056">
    <property type="protein sequence ID" value="GIF86008.1"/>
    <property type="molecule type" value="Genomic_DNA"/>
</dbReference>
<evidence type="ECO:0000256" key="3">
    <source>
        <dbReference type="SAM" id="SignalP"/>
    </source>
</evidence>
<dbReference type="Gene3D" id="3.40.50.2300">
    <property type="match status" value="2"/>
</dbReference>
<reference evidence="5 6" key="1">
    <citation type="submission" date="2021-01" db="EMBL/GenBank/DDBJ databases">
        <title>Whole genome shotgun sequence of Catellatospora bangladeshensis NBRC 107357.</title>
        <authorList>
            <person name="Komaki H."/>
            <person name="Tamura T."/>
        </authorList>
    </citation>
    <scope>NUCLEOTIDE SEQUENCE [LARGE SCALE GENOMIC DNA]</scope>
    <source>
        <strain evidence="5 6">NBRC 107357</strain>
    </source>
</reference>
<feature type="chain" id="PRO_5035217458" description="Leucine-binding protein domain-containing protein" evidence="3">
    <location>
        <begin position="23"/>
        <end position="414"/>
    </location>
</feature>
<dbReference type="PANTHER" id="PTHR30483">
    <property type="entry name" value="LEUCINE-SPECIFIC-BINDING PROTEIN"/>
    <property type="match status" value="1"/>
</dbReference>
<dbReference type="AlphaFoldDB" id="A0A8J3NNE6"/>
<keyword evidence="2 3" id="KW-0732">Signal</keyword>
<comment type="caution">
    <text evidence="5">The sequence shown here is derived from an EMBL/GenBank/DDBJ whole genome shotgun (WGS) entry which is preliminary data.</text>
</comment>
<organism evidence="5 6">
    <name type="scientific">Catellatospora bangladeshensis</name>
    <dbReference type="NCBI Taxonomy" id="310355"/>
    <lineage>
        <taxon>Bacteria</taxon>
        <taxon>Bacillati</taxon>
        <taxon>Actinomycetota</taxon>
        <taxon>Actinomycetes</taxon>
        <taxon>Micromonosporales</taxon>
        <taxon>Micromonosporaceae</taxon>
        <taxon>Catellatospora</taxon>
    </lineage>
</organism>
<dbReference type="InterPro" id="IPR028082">
    <property type="entry name" value="Peripla_BP_I"/>
</dbReference>
<dbReference type="InterPro" id="IPR051010">
    <property type="entry name" value="BCAA_transport"/>
</dbReference>